<dbReference type="Proteomes" id="UP000481153">
    <property type="component" value="Unassembled WGS sequence"/>
</dbReference>
<organism evidence="2 3">
    <name type="scientific">Aphanomyces euteiches</name>
    <dbReference type="NCBI Taxonomy" id="100861"/>
    <lineage>
        <taxon>Eukaryota</taxon>
        <taxon>Sar</taxon>
        <taxon>Stramenopiles</taxon>
        <taxon>Oomycota</taxon>
        <taxon>Saprolegniomycetes</taxon>
        <taxon>Saprolegniales</taxon>
        <taxon>Verrucalvaceae</taxon>
        <taxon>Aphanomyces</taxon>
    </lineage>
</organism>
<dbReference type="OrthoDB" id="185373at2759"/>
<dbReference type="InterPro" id="IPR002885">
    <property type="entry name" value="PPR_rpt"/>
</dbReference>
<dbReference type="InterPro" id="IPR011990">
    <property type="entry name" value="TPR-like_helical_dom_sf"/>
</dbReference>
<dbReference type="Gene3D" id="1.25.40.10">
    <property type="entry name" value="Tetratricopeptide repeat domain"/>
    <property type="match status" value="1"/>
</dbReference>
<comment type="caution">
    <text evidence="2">The sequence shown here is derived from an EMBL/GenBank/DDBJ whole genome shotgun (WGS) entry which is preliminary data.</text>
</comment>
<dbReference type="AlphaFoldDB" id="A0A6G0XVH4"/>
<dbReference type="PANTHER" id="PTHR47931">
    <property type="entry name" value="OS01G0228400 PROTEIN"/>
    <property type="match status" value="1"/>
</dbReference>
<dbReference type="PANTHER" id="PTHR47931:SF2">
    <property type="entry name" value="OS01G0228400 PROTEIN"/>
    <property type="match status" value="1"/>
</dbReference>
<gene>
    <name evidence="2" type="ORF">Ae201684_000963</name>
</gene>
<accession>A0A6G0XVH4</accession>
<reference evidence="2 3" key="1">
    <citation type="submission" date="2019-07" db="EMBL/GenBank/DDBJ databases">
        <title>Genomics analysis of Aphanomyces spp. identifies a new class of oomycete effector associated with host adaptation.</title>
        <authorList>
            <person name="Gaulin E."/>
        </authorList>
    </citation>
    <scope>NUCLEOTIDE SEQUENCE [LARGE SCALE GENOMIC DNA]</scope>
    <source>
        <strain evidence="2 3">ATCC 201684</strain>
    </source>
</reference>
<protein>
    <recommendedName>
        <fullName evidence="4">Pentacotripeptide-repeat region of PRORP domain-containing protein</fullName>
    </recommendedName>
</protein>
<dbReference type="EMBL" id="VJMJ01000009">
    <property type="protein sequence ID" value="KAF0744487.1"/>
    <property type="molecule type" value="Genomic_DNA"/>
</dbReference>
<dbReference type="Pfam" id="PF01535">
    <property type="entry name" value="PPR"/>
    <property type="match status" value="1"/>
</dbReference>
<evidence type="ECO:0000313" key="3">
    <source>
        <dbReference type="Proteomes" id="UP000481153"/>
    </source>
</evidence>
<evidence type="ECO:0008006" key="4">
    <source>
        <dbReference type="Google" id="ProtNLM"/>
    </source>
</evidence>
<sequence length="296" mass="32871">MSSSSVLMRNVRHVLRRVPLSKRTIARFSTKAAVAQAEDDPIVSFQQLLEQRQSNEALRIFKSLSTPPSTALSQRLALLLAKKATLKDTKAALEVLKSVYMNPSLKPDDITKLAFIFVSDACYRNNMLKEALEVTEEAHNLGLRLDLPAYNNLINALVDANQTDEAMLILQDIAAGDIISPGEATYTGLIGALLEQREFAQVKEMISQARTSGVKFSSSAYMSFVALLNDVQDDSSVSTKLFEFIETCMEEDNVEDFDEFDDILDSLAEDDDEDDDDDDDEDHGGDDDDDETTHTN</sequence>
<evidence type="ECO:0000313" key="2">
    <source>
        <dbReference type="EMBL" id="KAF0744487.1"/>
    </source>
</evidence>
<dbReference type="VEuPathDB" id="FungiDB:AeMF1_010431"/>
<proteinExistence type="predicted"/>
<keyword evidence="3" id="KW-1185">Reference proteome</keyword>
<feature type="region of interest" description="Disordered" evidence="1">
    <location>
        <begin position="265"/>
        <end position="296"/>
    </location>
</feature>
<name>A0A6G0XVH4_9STRA</name>
<evidence type="ECO:0000256" key="1">
    <source>
        <dbReference type="SAM" id="MobiDB-lite"/>
    </source>
</evidence>